<dbReference type="InterPro" id="IPR002397">
    <property type="entry name" value="Cyt_P450_B"/>
</dbReference>
<name>W5TEB1_9NOCA</name>
<dbReference type="GO" id="GO:0005506">
    <property type="term" value="F:iron ion binding"/>
    <property type="evidence" value="ECO:0007669"/>
    <property type="project" value="InterPro"/>
</dbReference>
<sequence>MRDVGQCPFAAGVHEVAEIHEDLRTSAPGVHRAQLPDGSPVWLVTGWSAVTKLLADPRVSASKTASTTGFTGQNLPPALDANLLNIDGDQHRRVRRLAAESFAPAQHPAQERLIAAAVTELVDALPATGTIDVMSGVCEPLPPRIIGTLLGLPADELDAFRKAAQPMFVIDDAQPEDTLRTSTATMLMLVASVIEDKRNNPADDLLSQWVRARDGEDRLTDEELIGLAFAMIVGGFEIVTALCSIVLDEVIRTRETRARELLDSPAEFGRMVREIMREVAPMNYAVRRFPLTDLEVNGVRIPKGHTVMLSLRSAHLDPAGHGRPDLVFGHGRHYCLGATLAEMQTVHIVRAILRRYPVLHPVKPRTDYRLRPTWLTYSLAELSFATN</sequence>
<keyword evidence="10" id="KW-1185">Reference proteome</keyword>
<dbReference type="InterPro" id="IPR017972">
    <property type="entry name" value="Cyt_P450_CS"/>
</dbReference>
<dbReference type="PRINTS" id="PR00359">
    <property type="entry name" value="BP450"/>
</dbReference>
<keyword evidence="2 7" id="KW-0349">Heme</keyword>
<keyword evidence="4 7" id="KW-0560">Oxidoreductase</keyword>
<keyword evidence="8" id="KW-1133">Transmembrane helix</keyword>
<dbReference type="Pfam" id="PF00067">
    <property type="entry name" value="p450"/>
    <property type="match status" value="1"/>
</dbReference>
<dbReference type="PANTHER" id="PTHR46696:SF1">
    <property type="entry name" value="CYTOCHROME P450 YJIB-RELATED"/>
    <property type="match status" value="1"/>
</dbReference>
<keyword evidence="3 7" id="KW-0479">Metal-binding</keyword>
<dbReference type="PANTHER" id="PTHR46696">
    <property type="entry name" value="P450, PUTATIVE (EUROFUNG)-RELATED"/>
    <property type="match status" value="1"/>
</dbReference>
<organism evidence="9 10">
    <name type="scientific">Nocardia nova SH22a</name>
    <dbReference type="NCBI Taxonomy" id="1415166"/>
    <lineage>
        <taxon>Bacteria</taxon>
        <taxon>Bacillati</taxon>
        <taxon>Actinomycetota</taxon>
        <taxon>Actinomycetes</taxon>
        <taxon>Mycobacteriales</taxon>
        <taxon>Nocardiaceae</taxon>
        <taxon>Nocardia</taxon>
    </lineage>
</organism>
<dbReference type="GO" id="GO:0020037">
    <property type="term" value="F:heme binding"/>
    <property type="evidence" value="ECO:0007669"/>
    <property type="project" value="InterPro"/>
</dbReference>
<evidence type="ECO:0000256" key="3">
    <source>
        <dbReference type="ARBA" id="ARBA00022723"/>
    </source>
</evidence>
<evidence type="ECO:0000256" key="2">
    <source>
        <dbReference type="ARBA" id="ARBA00022617"/>
    </source>
</evidence>
<dbReference type="GO" id="GO:0016705">
    <property type="term" value="F:oxidoreductase activity, acting on paired donors, with incorporation or reduction of molecular oxygen"/>
    <property type="evidence" value="ECO:0007669"/>
    <property type="project" value="InterPro"/>
</dbReference>
<evidence type="ECO:0000256" key="1">
    <source>
        <dbReference type="ARBA" id="ARBA00010617"/>
    </source>
</evidence>
<evidence type="ECO:0000313" key="9">
    <source>
        <dbReference type="EMBL" id="AHH17328.1"/>
    </source>
</evidence>
<keyword evidence="6 7" id="KW-0503">Monooxygenase</keyword>
<keyword evidence="8" id="KW-0472">Membrane</keyword>
<dbReference type="PATRIC" id="fig|1415166.3.peg.2593"/>
<dbReference type="InterPro" id="IPR001128">
    <property type="entry name" value="Cyt_P450"/>
</dbReference>
<comment type="similarity">
    <text evidence="1 7">Belongs to the cytochrome P450 family.</text>
</comment>
<evidence type="ECO:0000256" key="5">
    <source>
        <dbReference type="ARBA" id="ARBA00023004"/>
    </source>
</evidence>
<dbReference type="PROSITE" id="PS00086">
    <property type="entry name" value="CYTOCHROME_P450"/>
    <property type="match status" value="1"/>
</dbReference>
<accession>W5TEB1</accession>
<evidence type="ECO:0000313" key="10">
    <source>
        <dbReference type="Proteomes" id="UP000019150"/>
    </source>
</evidence>
<evidence type="ECO:0000256" key="7">
    <source>
        <dbReference type="RuleBase" id="RU000461"/>
    </source>
</evidence>
<proteinExistence type="inferred from homology"/>
<keyword evidence="8" id="KW-0812">Transmembrane</keyword>
<dbReference type="SUPFAM" id="SSF48264">
    <property type="entry name" value="Cytochrome P450"/>
    <property type="match status" value="1"/>
</dbReference>
<evidence type="ECO:0000256" key="6">
    <source>
        <dbReference type="ARBA" id="ARBA00023033"/>
    </source>
</evidence>
<dbReference type="GO" id="GO:0004497">
    <property type="term" value="F:monooxygenase activity"/>
    <property type="evidence" value="ECO:0007669"/>
    <property type="project" value="UniProtKB-KW"/>
</dbReference>
<dbReference type="OrthoDB" id="5500002at2"/>
<dbReference type="Gene3D" id="1.10.630.10">
    <property type="entry name" value="Cytochrome P450"/>
    <property type="match status" value="1"/>
</dbReference>
<reference evidence="9 10" key="1">
    <citation type="journal article" date="2014" name="Appl. Environ. Microbiol.">
        <title>Insights into the Microbial Degradation of Rubber and Gutta-Percha by Analysis of the Complete Genome of Nocardia nova SH22a.</title>
        <authorList>
            <person name="Luo Q."/>
            <person name="Hiessl S."/>
            <person name="Poehlein A."/>
            <person name="Daniel R."/>
            <person name="Steinbuchel A."/>
        </authorList>
    </citation>
    <scope>NUCLEOTIDE SEQUENCE [LARGE SCALE GENOMIC DNA]</scope>
    <source>
        <strain evidence="9">SH22a</strain>
    </source>
</reference>
<dbReference type="eggNOG" id="COG2124">
    <property type="taxonomic scope" value="Bacteria"/>
</dbReference>
<dbReference type="KEGG" id="nno:NONO_c25330"/>
<evidence type="ECO:0000256" key="4">
    <source>
        <dbReference type="ARBA" id="ARBA00023002"/>
    </source>
</evidence>
<gene>
    <name evidence="9" type="ORF">NONO_c25330</name>
</gene>
<dbReference type="InterPro" id="IPR036396">
    <property type="entry name" value="Cyt_P450_sf"/>
</dbReference>
<protein>
    <submittedName>
        <fullName evidence="9">Cytochrome P450</fullName>
    </submittedName>
</protein>
<dbReference type="RefSeq" id="WP_148306823.1">
    <property type="nucleotide sequence ID" value="NZ_CP006850.1"/>
</dbReference>
<dbReference type="AlphaFoldDB" id="W5TEB1"/>
<evidence type="ECO:0000256" key="8">
    <source>
        <dbReference type="SAM" id="Phobius"/>
    </source>
</evidence>
<dbReference type="Proteomes" id="UP000019150">
    <property type="component" value="Chromosome"/>
</dbReference>
<dbReference type="STRING" id="1415166.NONO_c25330"/>
<keyword evidence="5 7" id="KW-0408">Iron</keyword>
<dbReference type="EMBL" id="CP006850">
    <property type="protein sequence ID" value="AHH17328.1"/>
    <property type="molecule type" value="Genomic_DNA"/>
</dbReference>
<dbReference type="HOGENOM" id="CLU_033716_1_0_11"/>
<feature type="transmembrane region" description="Helical" evidence="8">
    <location>
        <begin position="224"/>
        <end position="247"/>
    </location>
</feature>